<proteinExistence type="predicted"/>
<name>X0TFR1_9ZZZZ</name>
<protein>
    <submittedName>
        <fullName evidence="1">Uncharacterized protein</fullName>
    </submittedName>
</protein>
<accession>X0TFR1</accession>
<reference evidence="1" key="1">
    <citation type="journal article" date="2014" name="Front. Microbiol.">
        <title>High frequency of phylogenetically diverse reductive dehalogenase-homologous genes in deep subseafloor sedimentary metagenomes.</title>
        <authorList>
            <person name="Kawai M."/>
            <person name="Futagami T."/>
            <person name="Toyoda A."/>
            <person name="Takaki Y."/>
            <person name="Nishi S."/>
            <person name="Hori S."/>
            <person name="Arai W."/>
            <person name="Tsubouchi T."/>
            <person name="Morono Y."/>
            <person name="Uchiyama I."/>
            <person name="Ito T."/>
            <person name="Fujiyama A."/>
            <person name="Inagaki F."/>
            <person name="Takami H."/>
        </authorList>
    </citation>
    <scope>NUCLEOTIDE SEQUENCE</scope>
    <source>
        <strain evidence="1">Expedition CK06-06</strain>
    </source>
</reference>
<feature type="non-terminal residue" evidence="1">
    <location>
        <position position="89"/>
    </location>
</feature>
<dbReference type="EMBL" id="BARS01019540">
    <property type="protein sequence ID" value="GAF92029.1"/>
    <property type="molecule type" value="Genomic_DNA"/>
</dbReference>
<comment type="caution">
    <text evidence="1">The sequence shown here is derived from an EMBL/GenBank/DDBJ whole genome shotgun (WGS) entry which is preliminary data.</text>
</comment>
<sequence length="89" mass="9435">MRRANLWWLALGGVLLAGGLVAALSAGGEPAASEVKGKKPREFFPRNPLVYVELRGLGEFEAKLAGFKLWADGEAAKKEVAKLTGLAAK</sequence>
<gene>
    <name evidence="1" type="ORF">S01H1_31647</name>
</gene>
<organism evidence="1">
    <name type="scientific">marine sediment metagenome</name>
    <dbReference type="NCBI Taxonomy" id="412755"/>
    <lineage>
        <taxon>unclassified sequences</taxon>
        <taxon>metagenomes</taxon>
        <taxon>ecological metagenomes</taxon>
    </lineage>
</organism>
<dbReference type="AlphaFoldDB" id="X0TFR1"/>
<evidence type="ECO:0000313" key="1">
    <source>
        <dbReference type="EMBL" id="GAF92029.1"/>
    </source>
</evidence>